<dbReference type="InterPro" id="IPR021235">
    <property type="entry name" value="DUF2637"/>
</dbReference>
<keyword evidence="3" id="KW-1185">Reference proteome</keyword>
<protein>
    <recommendedName>
        <fullName evidence="4">DUF2637 domain-containing protein</fullName>
    </recommendedName>
</protein>
<dbReference type="EMBL" id="MLYO01000004">
    <property type="protein sequence ID" value="OIK08208.1"/>
    <property type="molecule type" value="Genomic_DNA"/>
</dbReference>
<dbReference type="Pfam" id="PF10935">
    <property type="entry name" value="DUF2637"/>
    <property type="match status" value="1"/>
</dbReference>
<evidence type="ECO:0000256" key="1">
    <source>
        <dbReference type="SAM" id="Phobius"/>
    </source>
</evidence>
<keyword evidence="1" id="KW-1133">Transmembrane helix</keyword>
<evidence type="ECO:0008006" key="4">
    <source>
        <dbReference type="Google" id="ProtNLM"/>
    </source>
</evidence>
<organism evidence="2 3">
    <name type="scientific">Streptomyces monashensis</name>
    <dbReference type="NCBI Taxonomy" id="1678012"/>
    <lineage>
        <taxon>Bacteria</taxon>
        <taxon>Bacillati</taxon>
        <taxon>Actinomycetota</taxon>
        <taxon>Actinomycetes</taxon>
        <taxon>Kitasatosporales</taxon>
        <taxon>Streptomycetaceae</taxon>
        <taxon>Streptomyces</taxon>
    </lineage>
</organism>
<evidence type="ECO:0000313" key="2">
    <source>
        <dbReference type="EMBL" id="OIK08208.1"/>
    </source>
</evidence>
<feature type="transmembrane region" description="Helical" evidence="1">
    <location>
        <begin position="59"/>
        <end position="80"/>
    </location>
</feature>
<sequence length="389" mass="42472">MPLAVDVGRIDQTLSDYESDIKRMTDAGLLVDSSRAADQPVEQTPDTPEPPTRPRSWHLWLLLTTSVLGAVVVGVIGFAGSYSAVQRLAIDHGISPAVAHWVPIGVDAGIAAFLCLDLALAMMRLPVPALRPAAHLLTAATVWFNAAGAWGRSDWTGTGLHAVLPALFVIGVESGRNAVAQLAGIEDGTRMDGVRLSRWLLAPLPTFLLWRRMRLWEITSYTDALKLERLRRACARYIRQRYGKVRKAPVEVCSYRDDVADGTVRNLDRDQMLAALAAVCDEADANARAMARNSRRSSRKRRVYIATTLVGKGKQATSREKGDADERPLRLADLAKVRRAARVLGGADKLSVRIVKDAVGGGQNRYLIRLRNAVQEEDKKAKAAAQSAD</sequence>
<name>A0A1S2QPZ2_9ACTN</name>
<dbReference type="AlphaFoldDB" id="A0A1S2QPZ2"/>
<keyword evidence="1" id="KW-0812">Transmembrane</keyword>
<gene>
    <name evidence="2" type="ORF">BIV23_00220</name>
</gene>
<reference evidence="2 3" key="1">
    <citation type="submission" date="2016-10" db="EMBL/GenBank/DDBJ databases">
        <title>Genome sequence of Streptomyces sp. MUSC 1.</title>
        <authorList>
            <person name="Lee L.-H."/>
            <person name="Ser H.-L."/>
            <person name="Law J.W.-F."/>
        </authorList>
    </citation>
    <scope>NUCLEOTIDE SEQUENCE [LARGE SCALE GENOMIC DNA]</scope>
    <source>
        <strain evidence="2 3">MUSC 1</strain>
    </source>
</reference>
<accession>A0A1S2QPZ2</accession>
<comment type="caution">
    <text evidence="2">The sequence shown here is derived from an EMBL/GenBank/DDBJ whole genome shotgun (WGS) entry which is preliminary data.</text>
</comment>
<evidence type="ECO:0000313" key="3">
    <source>
        <dbReference type="Proteomes" id="UP000179642"/>
    </source>
</evidence>
<dbReference type="RefSeq" id="WP_071378620.1">
    <property type="nucleotide sequence ID" value="NZ_MLYO01000004.1"/>
</dbReference>
<feature type="transmembrane region" description="Helical" evidence="1">
    <location>
        <begin position="100"/>
        <end position="121"/>
    </location>
</feature>
<proteinExistence type="predicted"/>
<keyword evidence="1" id="KW-0472">Membrane</keyword>
<dbReference type="Proteomes" id="UP000179642">
    <property type="component" value="Unassembled WGS sequence"/>
</dbReference>